<protein>
    <submittedName>
        <fullName evidence="2">Uncharacterized protein</fullName>
    </submittedName>
</protein>
<feature type="transmembrane region" description="Helical" evidence="1">
    <location>
        <begin position="15"/>
        <end position="33"/>
    </location>
</feature>
<name>A0A2P2PKU4_RHIMU</name>
<dbReference type="EMBL" id="GGEC01074831">
    <property type="protein sequence ID" value="MBX55315.1"/>
    <property type="molecule type" value="Transcribed_RNA"/>
</dbReference>
<keyword evidence="1" id="KW-0812">Transmembrane</keyword>
<evidence type="ECO:0000313" key="2">
    <source>
        <dbReference type="EMBL" id="MBX55315.1"/>
    </source>
</evidence>
<proteinExistence type="predicted"/>
<organism evidence="2">
    <name type="scientific">Rhizophora mucronata</name>
    <name type="common">Asiatic mangrove</name>
    <dbReference type="NCBI Taxonomy" id="61149"/>
    <lineage>
        <taxon>Eukaryota</taxon>
        <taxon>Viridiplantae</taxon>
        <taxon>Streptophyta</taxon>
        <taxon>Embryophyta</taxon>
        <taxon>Tracheophyta</taxon>
        <taxon>Spermatophyta</taxon>
        <taxon>Magnoliopsida</taxon>
        <taxon>eudicotyledons</taxon>
        <taxon>Gunneridae</taxon>
        <taxon>Pentapetalae</taxon>
        <taxon>rosids</taxon>
        <taxon>fabids</taxon>
        <taxon>Malpighiales</taxon>
        <taxon>Rhizophoraceae</taxon>
        <taxon>Rhizophora</taxon>
    </lineage>
</organism>
<reference evidence="2" key="1">
    <citation type="submission" date="2018-02" db="EMBL/GenBank/DDBJ databases">
        <title>Rhizophora mucronata_Transcriptome.</title>
        <authorList>
            <person name="Meera S.P."/>
            <person name="Sreeshan A."/>
            <person name="Augustine A."/>
        </authorList>
    </citation>
    <scope>NUCLEOTIDE SEQUENCE</scope>
    <source>
        <tissue evidence="2">Leaf</tissue>
    </source>
</reference>
<dbReference type="AlphaFoldDB" id="A0A2P2PKU4"/>
<accession>A0A2P2PKU4</accession>
<sequence length="69" mass="8017">MMILVVVCWKKNLCVYVQVKLCWIVVITAVLMYRPISSGRHMWLNAMRKHCSSCQSFPDPNTVDTLNMI</sequence>
<keyword evidence="1" id="KW-1133">Transmembrane helix</keyword>
<evidence type="ECO:0000256" key="1">
    <source>
        <dbReference type="SAM" id="Phobius"/>
    </source>
</evidence>
<keyword evidence="1" id="KW-0472">Membrane</keyword>